<gene>
    <name evidence="1" type="ORF">BJ963_002297</name>
</gene>
<keyword evidence="1" id="KW-0378">Hydrolase</keyword>
<dbReference type="Gene3D" id="3.40.50.1000">
    <property type="entry name" value="HAD superfamily/HAD-like"/>
    <property type="match status" value="1"/>
</dbReference>
<organism evidence="1 2">
    <name type="scientific">Leifsonia soli</name>
    <dbReference type="NCBI Taxonomy" id="582665"/>
    <lineage>
        <taxon>Bacteria</taxon>
        <taxon>Bacillati</taxon>
        <taxon>Actinomycetota</taxon>
        <taxon>Actinomycetes</taxon>
        <taxon>Micrococcales</taxon>
        <taxon>Microbacteriaceae</taxon>
        <taxon>Leifsonia</taxon>
    </lineage>
</organism>
<dbReference type="NCBIfam" id="TIGR01509">
    <property type="entry name" value="HAD-SF-IA-v3"/>
    <property type="match status" value="1"/>
</dbReference>
<dbReference type="SFLD" id="SFLDG01129">
    <property type="entry name" value="C1.5:_HAD__Beta-PGM__Phosphata"/>
    <property type="match status" value="1"/>
</dbReference>
<dbReference type="Proteomes" id="UP000589620">
    <property type="component" value="Unassembled WGS sequence"/>
</dbReference>
<name>A0A852SZU4_9MICO</name>
<protein>
    <submittedName>
        <fullName evidence="1">Phosphonatase-like hydrolase</fullName>
    </submittedName>
</protein>
<dbReference type="GO" id="GO:0005829">
    <property type="term" value="C:cytosol"/>
    <property type="evidence" value="ECO:0007669"/>
    <property type="project" value="TreeGrafter"/>
</dbReference>
<dbReference type="InterPro" id="IPR050155">
    <property type="entry name" value="HAD-like_hydrolase_sf"/>
</dbReference>
<dbReference type="GO" id="GO:0008967">
    <property type="term" value="F:phosphoglycolate phosphatase activity"/>
    <property type="evidence" value="ECO:0007669"/>
    <property type="project" value="TreeGrafter"/>
</dbReference>
<keyword evidence="2" id="KW-1185">Reference proteome</keyword>
<dbReference type="InterPro" id="IPR036412">
    <property type="entry name" value="HAD-like_sf"/>
</dbReference>
<dbReference type="GO" id="GO:0006281">
    <property type="term" value="P:DNA repair"/>
    <property type="evidence" value="ECO:0007669"/>
    <property type="project" value="TreeGrafter"/>
</dbReference>
<evidence type="ECO:0000313" key="2">
    <source>
        <dbReference type="Proteomes" id="UP000589620"/>
    </source>
</evidence>
<evidence type="ECO:0000313" key="1">
    <source>
        <dbReference type="EMBL" id="NYD74778.1"/>
    </source>
</evidence>
<dbReference type="PANTHER" id="PTHR43434:SF19">
    <property type="entry name" value="PHOSPHONOACETALDEHYDE HYDROLASE"/>
    <property type="match status" value="1"/>
</dbReference>
<dbReference type="InterPro" id="IPR006439">
    <property type="entry name" value="HAD-SF_hydro_IA"/>
</dbReference>
<dbReference type="RefSeq" id="WP_179456761.1">
    <property type="nucleotide sequence ID" value="NZ_BAAAPX010000001.1"/>
</dbReference>
<dbReference type="Pfam" id="PF00702">
    <property type="entry name" value="Hydrolase"/>
    <property type="match status" value="1"/>
</dbReference>
<dbReference type="EMBL" id="JACCBJ010000001">
    <property type="protein sequence ID" value="NYD74778.1"/>
    <property type="molecule type" value="Genomic_DNA"/>
</dbReference>
<dbReference type="SUPFAM" id="SSF56784">
    <property type="entry name" value="HAD-like"/>
    <property type="match status" value="1"/>
</dbReference>
<proteinExistence type="predicted"/>
<reference evidence="1 2" key="1">
    <citation type="submission" date="2020-07" db="EMBL/GenBank/DDBJ databases">
        <title>Sequencing the genomes of 1000 actinobacteria strains.</title>
        <authorList>
            <person name="Klenk H.-P."/>
        </authorList>
    </citation>
    <scope>NUCLEOTIDE SEQUENCE [LARGE SCALE GENOMIC DNA]</scope>
    <source>
        <strain evidence="1 2">DSM 23871</strain>
    </source>
</reference>
<dbReference type="SFLD" id="SFLDS00003">
    <property type="entry name" value="Haloacid_Dehalogenase"/>
    <property type="match status" value="1"/>
</dbReference>
<dbReference type="NCBIfam" id="TIGR03351">
    <property type="entry name" value="PhnX-like"/>
    <property type="match status" value="1"/>
</dbReference>
<comment type="caution">
    <text evidence="1">The sequence shown here is derived from an EMBL/GenBank/DDBJ whole genome shotgun (WGS) entry which is preliminary data.</text>
</comment>
<dbReference type="PANTHER" id="PTHR43434">
    <property type="entry name" value="PHOSPHOGLYCOLATE PHOSPHATASE"/>
    <property type="match status" value="1"/>
</dbReference>
<sequence>MTPDGRITSEFDDVTVDDVTVGVGPVRGGIPSAAGLTDDEWDDVDDLDEREDALDEGDADDRDEDDLADLELVVLDLAGTTVLDDGLVQRAFERAVDAAGLASSADGRAAVLAFVHETMGQAKLAVFRSLSADEDQAQHADAVFESTYAELVADGGLRPVPGAEDLIRRLRATGVTVALTTGFSRRTCDIVLDALGWHDLADVTLTPEEAGRGRPFPDLPLTALLRTGASSVEGMVVVGDTASDIASGIAAGAGLVVGVLTGAHDEQTLLDAGADAVLPSVADLPDLLGYEADGGAAAGHGIR</sequence>
<accession>A0A852SZU4</accession>
<dbReference type="AlphaFoldDB" id="A0A852SZU4"/>
<dbReference type="InterPro" id="IPR023214">
    <property type="entry name" value="HAD_sf"/>
</dbReference>
<dbReference type="InterPro" id="IPR022468">
    <property type="entry name" value="PhnX-like"/>
</dbReference>